<dbReference type="STRING" id="227941.CCA_00450"/>
<dbReference type="InterPro" id="IPR020502">
    <property type="entry name" value="LtuB"/>
</dbReference>
<gene>
    <name evidence="1" type="primary">ltuB</name>
    <name evidence="1" type="ordered locus">CCA_00450</name>
</gene>
<dbReference type="EMBL" id="AE015925">
    <property type="protein sequence ID" value="AAP05196.1"/>
    <property type="molecule type" value="Genomic_DNA"/>
</dbReference>
<dbReference type="Pfam" id="PF17455">
    <property type="entry name" value="LtuB"/>
    <property type="match status" value="1"/>
</dbReference>
<protein>
    <submittedName>
        <fullName evidence="1">LtuB protein</fullName>
    </submittedName>
</protein>
<dbReference type="KEGG" id="cca:CCA_00450"/>
<sequence>MSGTKKKRSKRDLSRVIQKKTEQLLNKPKKLQGKKSKLFISKDQKQLRHRAEEYDNLVRSLLARKDQDTNRVLIFNYQDGFVFTDMNNFGKYSIKL</sequence>
<dbReference type="OrthoDB" id="19032at2"/>
<dbReference type="Proteomes" id="UP000002193">
    <property type="component" value="Chromosome"/>
</dbReference>
<dbReference type="HOGENOM" id="CLU_182837_0_0_0"/>
<dbReference type="AlphaFoldDB" id="Q823G0"/>
<evidence type="ECO:0000313" key="1">
    <source>
        <dbReference type="EMBL" id="AAP05196.1"/>
    </source>
</evidence>
<proteinExistence type="predicted"/>
<name>Q823G0_CHLCV</name>
<organism evidence="1 2">
    <name type="scientific">Chlamydia caviae (strain ATCC VR-813 / DSM 19441 / 03DC25 / GPIC)</name>
    <name type="common">Chlamydophila caviae</name>
    <dbReference type="NCBI Taxonomy" id="227941"/>
    <lineage>
        <taxon>Bacteria</taxon>
        <taxon>Pseudomonadati</taxon>
        <taxon>Chlamydiota</taxon>
        <taxon>Chlamydiia</taxon>
        <taxon>Chlamydiales</taxon>
        <taxon>Chlamydiaceae</taxon>
        <taxon>Chlamydia/Chlamydophila group</taxon>
        <taxon>Chlamydia</taxon>
    </lineage>
</organism>
<keyword evidence="2" id="KW-1185">Reference proteome</keyword>
<reference evidence="1 2" key="1">
    <citation type="journal article" date="2003" name="Nucleic Acids Res.">
        <title>Genome sequence of Chlamydophila caviae (Chlamydia psittaci GPIC): examining the role of niche-specific genes in the evolution of the Chlamydiaceae.</title>
        <authorList>
            <person name="Read T.D."/>
            <person name="Myers G.S.A."/>
            <person name="Brunham R.C."/>
            <person name="Nelson W.C."/>
            <person name="Paulsen I.T."/>
            <person name="Heidelberg J.F."/>
            <person name="Holtzapple E.K."/>
            <person name="Khouri H.M."/>
            <person name="Federova N.B."/>
            <person name="Carty H.A."/>
            <person name="Umayam L.A."/>
            <person name="Haft D.H."/>
            <person name="Peterson J.D."/>
            <person name="Beanan M.J."/>
            <person name="White O."/>
            <person name="Salzberg S.L."/>
            <person name="Hsia R.-C."/>
            <person name="McClarty G."/>
            <person name="Rank R.G."/>
            <person name="Bavoil P.M."/>
            <person name="Fraser C.M."/>
        </authorList>
    </citation>
    <scope>NUCLEOTIDE SEQUENCE [LARGE SCALE GENOMIC DNA]</scope>
    <source>
        <strain evidence="2">ATCC VR-813 / DSM 19441 / 03DC25 / GPIC</strain>
    </source>
</reference>
<dbReference type="RefSeq" id="WP_011006412.1">
    <property type="nucleotide sequence ID" value="NC_003361.3"/>
</dbReference>
<accession>Q823G0</accession>
<evidence type="ECO:0000313" key="2">
    <source>
        <dbReference type="Proteomes" id="UP000002193"/>
    </source>
</evidence>